<feature type="coiled-coil region" evidence="1">
    <location>
        <begin position="307"/>
        <end position="351"/>
    </location>
</feature>
<evidence type="ECO:0000256" key="1">
    <source>
        <dbReference type="SAM" id="Coils"/>
    </source>
</evidence>
<name>A0A146K1Z2_9EUKA</name>
<feature type="region of interest" description="Disordered" evidence="2">
    <location>
        <begin position="420"/>
        <end position="490"/>
    </location>
</feature>
<feature type="non-terminal residue" evidence="3">
    <location>
        <position position="1"/>
    </location>
</feature>
<proteinExistence type="predicted"/>
<protein>
    <submittedName>
        <fullName evidence="3">Uncharacterized protein</fullName>
    </submittedName>
</protein>
<reference evidence="3" key="1">
    <citation type="submission" date="2015-07" db="EMBL/GenBank/DDBJ databases">
        <title>Adaptation to a free-living lifestyle via gene acquisitions in the diplomonad Trepomonas sp. PC1.</title>
        <authorList>
            <person name="Xu F."/>
            <person name="Jerlstrom-Hultqvist J."/>
            <person name="Kolisko M."/>
            <person name="Simpson A.G.B."/>
            <person name="Roger A.J."/>
            <person name="Svard S.G."/>
            <person name="Andersson J.O."/>
        </authorList>
    </citation>
    <scope>NUCLEOTIDE SEQUENCE</scope>
    <source>
        <strain evidence="3">PC1</strain>
    </source>
</reference>
<keyword evidence="1" id="KW-0175">Coiled coil</keyword>
<evidence type="ECO:0000256" key="2">
    <source>
        <dbReference type="SAM" id="MobiDB-lite"/>
    </source>
</evidence>
<dbReference type="EMBL" id="GDID01006870">
    <property type="protein sequence ID" value="JAP89736.1"/>
    <property type="molecule type" value="Transcribed_RNA"/>
</dbReference>
<gene>
    <name evidence="3" type="ORF">TPC1_30769</name>
</gene>
<feature type="non-terminal residue" evidence="3">
    <location>
        <position position="490"/>
    </location>
</feature>
<feature type="compositionally biased region" description="Basic residues" evidence="2">
    <location>
        <begin position="455"/>
        <end position="464"/>
    </location>
</feature>
<accession>A0A146K1Z2</accession>
<dbReference type="AlphaFoldDB" id="A0A146K1Z2"/>
<organism evidence="3">
    <name type="scientific">Trepomonas sp. PC1</name>
    <dbReference type="NCBI Taxonomy" id="1076344"/>
    <lineage>
        <taxon>Eukaryota</taxon>
        <taxon>Metamonada</taxon>
        <taxon>Diplomonadida</taxon>
        <taxon>Hexamitidae</taxon>
        <taxon>Hexamitinae</taxon>
        <taxon>Trepomonas</taxon>
    </lineage>
</organism>
<sequence>ALFQLGLQQMKLLNYQSLKTIQQILILINNFTDPNCNLSLKSRHMLRNEIQNVGFSQWERKLVMQIIIFMIQKTQQDQFNKDHVFILTLKKCISTNQVDSQLETQFSDYLQDQKTFELIKSDPAINVIQQIFDIKDNFFSNKEDDELLLLNQQNSFQDFNQNLNLVDLFKQIAATISAHQPYTKQCFYESLVYIQGILGYEKQESQIHIFQGLKQYCNHLYEFQRQCASQNLDQVFNQEAEAEQLSKISLFDMLYRPEQVTSYQLVNEIQLMAGGNLYQLIKKVKQQNAEWISHLKLNSQKTEPMLRMVSQVDYENLNQLLKQLREKNQIIQEFDKEIRDLIKKNKSYQAANNVFNQKIKDLTIELEEKKMLNTYLQENQKIVDKTSIVLQKGQHVVEDEQNQANTDKILLKPGQKIEDVLNQNRPNRPPPPTGPKPPGVQTLDVSGLLGEDKIKHIKPPKPHKLVPQVGKPELPADQEQSKLPPPPGQN</sequence>
<feature type="compositionally biased region" description="Pro residues" evidence="2">
    <location>
        <begin position="427"/>
        <end position="438"/>
    </location>
</feature>
<evidence type="ECO:0000313" key="3">
    <source>
        <dbReference type="EMBL" id="JAP89736.1"/>
    </source>
</evidence>